<sequence length="950" mass="95174">MREAVRSKQFIFARLRACRNRSMIAHQFANKGIASAKSRTSIGALAILILSSSTALSAAPPVGEWSGAAGTDWTDSNNWVDGEIPGPTDTATINSSNPAVLSGQAVTIHDLVMSNGPTTANLTVSEGGVLTINRYLMASTEEDGNSSLTITGQGSRVVAGLGLQVGNGDNSTSAITINQGGTLETVGGGLYLVKGATLDVSGTGSKLLVGTAHSGVPATWSDADGWFSISDATVTVSGGATVETDGVHVQGSASGDAAMTLSGSNTRMSAGMVIYVGGNGSAPTGAGSLTIEDGAQASAARIFLGIASTDSGRLLLTGAGSTLSSIPDGHGALGNFGVGFEGSGVAVIQNGAKLSVANELRIAQEAGSTGTLVIGAEEGHAAADVGTIEAGAGVVFGAGTGELIFNHTSSNYVFASNITGNGTIKAVAGTTNLTGDSSGFTGAISVTGGILNVAGAIGAVSTVESGAKLTGSGTVGGVVALTGSTVAPGNSPGTLTVTGNYSQAAGSSYAAELVRGSSVSDFINVSGTATIASGATLDVSGYGNGSYVVGTRYTVLSAAGGLTGTYTINGTDISAFYSIDPTYDANNLYLDVIQSRAFASAALTPNQIATATALDTLSSTNSVSSAVGTSATDEIARSAFDRLSGEIYASAKTALLDDSRFVRDTTTRQVRASAGAQEPSIWMQGYGSWGNFDGNGNAGGFDRNAGGFFVGADGDVFDTMRLGVVAGYGHSSLSLDGGRGSMGIDTYSLGLYGGGEWNKLNVSFGVNQAWHQLSADRSINIAGLSNTLSADYDARTTQVYGDLGYRIDLGSVSFEPFAGIAYVNQHTDRFAETGGDAALSGSAGNTDATFTTIGLRSGGSFDLDGNTIKANGMIGWRHAIDEVVPTTTNSFAGSSALTVSGTPLARDVAVIEAGISADIAPNASLGLTYTGQFGSGVSDQGVKANFNLRF</sequence>
<evidence type="ECO:0000313" key="3">
    <source>
        <dbReference type="Proteomes" id="UP000316801"/>
    </source>
</evidence>
<comment type="caution">
    <text evidence="2">The sequence shown here is derived from an EMBL/GenBank/DDBJ whole genome shotgun (WGS) entry which is preliminary data.</text>
</comment>
<dbReference type="SUPFAM" id="SSF103515">
    <property type="entry name" value="Autotransporter"/>
    <property type="match status" value="1"/>
</dbReference>
<gene>
    <name evidence="2" type="ORF">FNA46_05930</name>
</gene>
<dbReference type="Proteomes" id="UP000316801">
    <property type="component" value="Unassembled WGS sequence"/>
</dbReference>
<feature type="domain" description="Autotransporter" evidence="1">
    <location>
        <begin position="674"/>
        <end position="950"/>
    </location>
</feature>
<dbReference type="SMART" id="SM00869">
    <property type="entry name" value="Autotransporter"/>
    <property type="match status" value="1"/>
</dbReference>
<evidence type="ECO:0000313" key="2">
    <source>
        <dbReference type="EMBL" id="TRL40833.1"/>
    </source>
</evidence>
<organism evidence="2 3">
    <name type="scientific">Rhizobium straminoryzae</name>
    <dbReference type="NCBI Taxonomy" id="1387186"/>
    <lineage>
        <taxon>Bacteria</taxon>
        <taxon>Pseudomonadati</taxon>
        <taxon>Pseudomonadota</taxon>
        <taxon>Alphaproteobacteria</taxon>
        <taxon>Hyphomicrobiales</taxon>
        <taxon>Rhizobiaceae</taxon>
        <taxon>Rhizobium/Agrobacterium group</taxon>
        <taxon>Rhizobium</taxon>
    </lineage>
</organism>
<dbReference type="InterPro" id="IPR036709">
    <property type="entry name" value="Autotransporte_beta_dom_sf"/>
</dbReference>
<accession>A0A549TEX7</accession>
<dbReference type="AlphaFoldDB" id="A0A549TEX7"/>
<dbReference type="Pfam" id="PF03797">
    <property type="entry name" value="Autotransporter"/>
    <property type="match status" value="1"/>
</dbReference>
<dbReference type="InterPro" id="IPR006315">
    <property type="entry name" value="OM_autotransptr_brl_dom"/>
</dbReference>
<evidence type="ECO:0000259" key="1">
    <source>
        <dbReference type="PROSITE" id="PS51208"/>
    </source>
</evidence>
<name>A0A549TEX7_9HYPH</name>
<dbReference type="SUPFAM" id="SSF51126">
    <property type="entry name" value="Pectin lyase-like"/>
    <property type="match status" value="1"/>
</dbReference>
<dbReference type="GO" id="GO:0019867">
    <property type="term" value="C:outer membrane"/>
    <property type="evidence" value="ECO:0007669"/>
    <property type="project" value="InterPro"/>
</dbReference>
<dbReference type="EMBL" id="VJMG01000011">
    <property type="protein sequence ID" value="TRL40833.1"/>
    <property type="molecule type" value="Genomic_DNA"/>
</dbReference>
<dbReference type="PROSITE" id="PS51208">
    <property type="entry name" value="AUTOTRANSPORTER"/>
    <property type="match status" value="1"/>
</dbReference>
<reference evidence="2 3" key="1">
    <citation type="submission" date="2019-07" db="EMBL/GenBank/DDBJ databases">
        <title>Ln-dependent methylotrophs.</title>
        <authorList>
            <person name="Tani A."/>
        </authorList>
    </citation>
    <scope>NUCLEOTIDE SEQUENCE [LARGE SCALE GENOMIC DNA]</scope>
    <source>
        <strain evidence="2 3">SM12</strain>
    </source>
</reference>
<proteinExistence type="predicted"/>
<dbReference type="InterPro" id="IPR011050">
    <property type="entry name" value="Pectin_lyase_fold/virulence"/>
</dbReference>
<dbReference type="NCBIfam" id="TIGR01414">
    <property type="entry name" value="autotrans_barl"/>
    <property type="match status" value="1"/>
</dbReference>
<protein>
    <submittedName>
        <fullName evidence="2">Autotransporter domain-containing protein</fullName>
    </submittedName>
</protein>
<keyword evidence="3" id="KW-1185">Reference proteome</keyword>
<dbReference type="Gene3D" id="2.40.128.130">
    <property type="entry name" value="Autotransporter beta-domain"/>
    <property type="match status" value="1"/>
</dbReference>
<dbReference type="InterPro" id="IPR005546">
    <property type="entry name" value="Autotransporte_beta"/>
</dbReference>